<dbReference type="RefSeq" id="WP_145960056.1">
    <property type="nucleotide sequence ID" value="NZ_AP014940.1"/>
</dbReference>
<evidence type="ECO:0000313" key="1">
    <source>
        <dbReference type="EMBL" id="BAV97912.1"/>
    </source>
</evidence>
<name>A0AAU9AFG3_LYSEN</name>
<reference evidence="1 2" key="1">
    <citation type="journal article" date="2017" name="DNA Res.">
        <title>Complete genome sequence and expression profile of the commercial lytic enzyme producer Lysobacter enzymogenes M497-1.</title>
        <authorList>
            <person name="Takami H."/>
            <person name="Toyoda A."/>
            <person name="Uchiyama I."/>
            <person name="Itoh T."/>
            <person name="Takaki Y."/>
            <person name="Arai W."/>
            <person name="Nishi S."/>
            <person name="Kawai M."/>
            <person name="Shinya K."/>
            <person name="Ikeda H."/>
        </authorList>
    </citation>
    <scope>NUCLEOTIDE SEQUENCE [LARGE SCALE GENOMIC DNA]</scope>
    <source>
        <strain evidence="1 2">M497-1</strain>
    </source>
</reference>
<dbReference type="KEGG" id="lem:LEN_2425"/>
<proteinExistence type="predicted"/>
<gene>
    <name evidence="1" type="ORF">LEN_2425</name>
</gene>
<accession>A0AAU9AFG3</accession>
<protein>
    <submittedName>
        <fullName evidence="1">Uncharacterized protein</fullName>
    </submittedName>
</protein>
<dbReference type="Proteomes" id="UP000218824">
    <property type="component" value="Chromosome"/>
</dbReference>
<organism evidence="1 2">
    <name type="scientific">Lysobacter enzymogenes</name>
    <dbReference type="NCBI Taxonomy" id="69"/>
    <lineage>
        <taxon>Bacteria</taxon>
        <taxon>Pseudomonadati</taxon>
        <taxon>Pseudomonadota</taxon>
        <taxon>Gammaproteobacteria</taxon>
        <taxon>Lysobacterales</taxon>
        <taxon>Lysobacteraceae</taxon>
        <taxon>Lysobacter</taxon>
    </lineage>
</organism>
<dbReference type="AlphaFoldDB" id="A0AAU9AFG3"/>
<dbReference type="EMBL" id="AP014940">
    <property type="protein sequence ID" value="BAV97912.1"/>
    <property type="molecule type" value="Genomic_DNA"/>
</dbReference>
<evidence type="ECO:0000313" key="2">
    <source>
        <dbReference type="Proteomes" id="UP000218824"/>
    </source>
</evidence>
<dbReference type="GeneID" id="83066706"/>
<sequence>MKAFVRVTQYNPVLLVCDSGALGLPALTGKGPIQVSDSCVAVRSASANGLVTRLLVTDELVARPGDLICRHYIRTPNRAVVVCSVLLELYAAVVTRRTWSLVRVYTNDPIAPDRVVVVVGEPDHSI</sequence>